<name>A0A6N7YSI6_9PSEU</name>
<comment type="caution">
    <text evidence="3">The sequence shown here is derived from an EMBL/GenBank/DDBJ whole genome shotgun (WGS) entry which is preliminary data.</text>
</comment>
<dbReference type="Pfam" id="PF08357">
    <property type="entry name" value="SEFIR"/>
    <property type="match status" value="1"/>
</dbReference>
<reference evidence="3 4" key="1">
    <citation type="submission" date="2019-11" db="EMBL/GenBank/DDBJ databases">
        <title>Draft genome of Amycolatopsis RM579.</title>
        <authorList>
            <person name="Duangmal K."/>
            <person name="Mingma R."/>
        </authorList>
    </citation>
    <scope>NUCLEOTIDE SEQUENCE [LARGE SCALE GENOMIC DNA]</scope>
    <source>
        <strain evidence="3 4">RM579</strain>
    </source>
</reference>
<feature type="region of interest" description="Disordered" evidence="1">
    <location>
        <begin position="188"/>
        <end position="207"/>
    </location>
</feature>
<dbReference type="InterPro" id="IPR013568">
    <property type="entry name" value="SEFIR_dom"/>
</dbReference>
<feature type="region of interest" description="Disordered" evidence="1">
    <location>
        <begin position="157"/>
        <end position="181"/>
    </location>
</feature>
<evidence type="ECO:0000259" key="2">
    <source>
        <dbReference type="PROSITE" id="PS51534"/>
    </source>
</evidence>
<accession>A0A6N7YSI6</accession>
<dbReference type="AlphaFoldDB" id="A0A6N7YSI6"/>
<organism evidence="3 4">
    <name type="scientific">Amycolatopsis pithecellobii</name>
    <dbReference type="NCBI Taxonomy" id="664692"/>
    <lineage>
        <taxon>Bacteria</taxon>
        <taxon>Bacillati</taxon>
        <taxon>Actinomycetota</taxon>
        <taxon>Actinomycetes</taxon>
        <taxon>Pseudonocardiales</taxon>
        <taxon>Pseudonocardiaceae</taxon>
        <taxon>Amycolatopsis</taxon>
    </lineage>
</organism>
<evidence type="ECO:0000313" key="3">
    <source>
        <dbReference type="EMBL" id="MTD54898.1"/>
    </source>
</evidence>
<dbReference type="PROSITE" id="PS51534">
    <property type="entry name" value="SEFIR"/>
    <property type="match status" value="1"/>
</dbReference>
<dbReference type="EMBL" id="WMBA01000016">
    <property type="protein sequence ID" value="MTD54898.1"/>
    <property type="molecule type" value="Genomic_DNA"/>
</dbReference>
<dbReference type="Gene3D" id="3.40.50.11530">
    <property type="match status" value="1"/>
</dbReference>
<keyword evidence="4" id="KW-1185">Reference proteome</keyword>
<evidence type="ECO:0000313" key="4">
    <source>
        <dbReference type="Proteomes" id="UP000440096"/>
    </source>
</evidence>
<sequence length="207" mass="23239">MVMKNPPRVFVSYTHDSAEHKDQVLLFSQFLVAQKIDIILDQWFLENRQDWYTWAIGNIASADFVLTIASDRYKRAAEGAVTREDNRGLQAEAALLRENLEENRPLWMTKILPVVLPGHRVEEIPIFLQPRTADHYVVTEFTVAGAESLLRVLTGQPPHVRPELGRTPDLPPHQPVPAPSGHNVQNINSSGGTINAVQGGTQNFYGR</sequence>
<proteinExistence type="predicted"/>
<dbReference type="Proteomes" id="UP000440096">
    <property type="component" value="Unassembled WGS sequence"/>
</dbReference>
<evidence type="ECO:0000256" key="1">
    <source>
        <dbReference type="SAM" id="MobiDB-lite"/>
    </source>
</evidence>
<feature type="domain" description="SEFIR" evidence="2">
    <location>
        <begin position="6"/>
        <end position="145"/>
    </location>
</feature>
<dbReference type="OrthoDB" id="3365840at2"/>
<feature type="compositionally biased region" description="Pro residues" evidence="1">
    <location>
        <begin position="169"/>
        <end position="178"/>
    </location>
</feature>
<protein>
    <recommendedName>
        <fullName evidence="2">SEFIR domain-containing protein</fullName>
    </recommendedName>
</protein>
<gene>
    <name evidence="3" type="ORF">GKO32_13050</name>
</gene>